<dbReference type="PANTHER" id="PTHR30455:SF2">
    <property type="entry name" value="TRANSCRIPTIONAL REPRESSOR NRDR"/>
    <property type="match status" value="1"/>
</dbReference>
<keyword evidence="6 7" id="KW-0804">Transcription</keyword>
<comment type="cofactor">
    <cofactor evidence="7">
        <name>Zn(2+)</name>
        <dbReference type="ChEBI" id="CHEBI:29105"/>
    </cofactor>
    <text evidence="7">Binds 1 zinc ion.</text>
</comment>
<keyword evidence="7" id="KW-0863">Zinc-finger</keyword>
<keyword evidence="5 7" id="KW-0238">DNA-binding</keyword>
<dbReference type="RefSeq" id="WP_283756536.1">
    <property type="nucleotide sequence ID" value="NZ_JAQOSQ010000001.1"/>
</dbReference>
<proteinExistence type="inferred from homology"/>
<dbReference type="InterPro" id="IPR005144">
    <property type="entry name" value="ATP-cone_dom"/>
</dbReference>
<keyword evidence="1 7" id="KW-0678">Repressor</keyword>
<feature type="domain" description="ATP-cone" evidence="8">
    <location>
        <begin position="49"/>
        <end position="139"/>
    </location>
</feature>
<keyword evidence="10" id="KW-1185">Reference proteome</keyword>
<gene>
    <name evidence="7 9" type="primary">nrdR</name>
    <name evidence="9" type="ORF">PMH09_01645</name>
</gene>
<evidence type="ECO:0000256" key="2">
    <source>
        <dbReference type="ARBA" id="ARBA00022741"/>
    </source>
</evidence>
<dbReference type="PROSITE" id="PS51161">
    <property type="entry name" value="ATP_CONE"/>
    <property type="match status" value="1"/>
</dbReference>
<dbReference type="EMBL" id="JAQOSQ010000001">
    <property type="protein sequence ID" value="MDJ1181887.1"/>
    <property type="molecule type" value="Genomic_DNA"/>
</dbReference>
<evidence type="ECO:0000256" key="7">
    <source>
        <dbReference type="HAMAP-Rule" id="MF_00440"/>
    </source>
</evidence>
<evidence type="ECO:0000256" key="6">
    <source>
        <dbReference type="ARBA" id="ARBA00023163"/>
    </source>
</evidence>
<evidence type="ECO:0000313" key="10">
    <source>
        <dbReference type="Proteomes" id="UP001232992"/>
    </source>
</evidence>
<evidence type="ECO:0000256" key="3">
    <source>
        <dbReference type="ARBA" id="ARBA00022840"/>
    </source>
</evidence>
<dbReference type="Proteomes" id="UP001232992">
    <property type="component" value="Unassembled WGS sequence"/>
</dbReference>
<organism evidence="9 10">
    <name type="scientific">Roseofilum casamattae BLCC-M143</name>
    <dbReference type="NCBI Taxonomy" id="3022442"/>
    <lineage>
        <taxon>Bacteria</taxon>
        <taxon>Bacillati</taxon>
        <taxon>Cyanobacteriota</taxon>
        <taxon>Cyanophyceae</taxon>
        <taxon>Desertifilales</taxon>
        <taxon>Desertifilaceae</taxon>
        <taxon>Roseofilum</taxon>
        <taxon>Roseofilum casamattae</taxon>
    </lineage>
</organism>
<evidence type="ECO:0000256" key="4">
    <source>
        <dbReference type="ARBA" id="ARBA00023015"/>
    </source>
</evidence>
<dbReference type="InterPro" id="IPR055173">
    <property type="entry name" value="NrdR-like_N"/>
</dbReference>
<reference evidence="9 10" key="1">
    <citation type="submission" date="2023-01" db="EMBL/GenBank/DDBJ databases">
        <title>Novel diversity within Roseofilum (Cyanobacteria; Desertifilaceae) from marine benthic mats with descriptions of four novel species.</title>
        <authorList>
            <person name="Wang Y."/>
            <person name="Berthold D.E."/>
            <person name="Hu J."/>
            <person name="Lefler F.W."/>
            <person name="Laughinghouse H.D. IV."/>
        </authorList>
    </citation>
    <scope>NUCLEOTIDE SEQUENCE [LARGE SCALE GENOMIC DNA]</scope>
    <source>
        <strain evidence="9 10">BLCC-M143</strain>
    </source>
</reference>
<keyword evidence="7" id="KW-0479">Metal-binding</keyword>
<comment type="caution">
    <text evidence="9">The sequence shown here is derived from an EMBL/GenBank/DDBJ whole genome shotgun (WGS) entry which is preliminary data.</text>
</comment>
<dbReference type="Pfam" id="PF03477">
    <property type="entry name" value="ATP-cone"/>
    <property type="match status" value="1"/>
</dbReference>
<keyword evidence="7" id="KW-0862">Zinc</keyword>
<evidence type="ECO:0000256" key="5">
    <source>
        <dbReference type="ARBA" id="ARBA00023125"/>
    </source>
</evidence>
<comment type="function">
    <text evidence="7">Negatively regulates transcription of bacterial ribonucleotide reductase nrd genes and operons by binding to NrdR-boxes.</text>
</comment>
<evidence type="ECO:0000256" key="1">
    <source>
        <dbReference type="ARBA" id="ARBA00022491"/>
    </source>
</evidence>
<dbReference type="InterPro" id="IPR003796">
    <property type="entry name" value="RNR_NrdR-like"/>
</dbReference>
<protein>
    <recommendedName>
        <fullName evidence="7">Transcriptional repressor NrdR</fullName>
    </recommendedName>
</protein>
<keyword evidence="4 7" id="KW-0805">Transcription regulation</keyword>
<keyword evidence="3 7" id="KW-0067">ATP-binding</keyword>
<keyword evidence="2 7" id="KW-0547">Nucleotide-binding</keyword>
<dbReference type="Pfam" id="PF22811">
    <property type="entry name" value="Zn_ribbon_NrdR"/>
    <property type="match status" value="1"/>
</dbReference>
<accession>A0ABT7BRR8</accession>
<feature type="zinc finger region" evidence="7">
    <location>
        <begin position="3"/>
        <end position="34"/>
    </location>
</feature>
<evidence type="ECO:0000259" key="8">
    <source>
        <dbReference type="PROSITE" id="PS51161"/>
    </source>
</evidence>
<name>A0ABT7BRR8_9CYAN</name>
<dbReference type="PANTHER" id="PTHR30455">
    <property type="entry name" value="TRANSCRIPTIONAL REPRESSOR NRDR"/>
    <property type="match status" value="1"/>
</dbReference>
<evidence type="ECO:0000313" key="9">
    <source>
        <dbReference type="EMBL" id="MDJ1181887.1"/>
    </source>
</evidence>
<sequence length="196" mass="22692">MRCPFCQHTENRVLESRSAEGDHSVRRRRECLGCKRRFTTYERIELMATTVVKRNGDRELFDRSKVVKGMLCACAKTGITEATLTRIVEELEADLQQRRQREISSDEIGDWALRQLRKMSDVAYIRFASVFEEFRGIDDFVRVLKRLQPDSSYGKPVETLPVMNDEELHDRAETPAAPVSWMGRETTRGHIGLSPR</sequence>
<dbReference type="NCBIfam" id="TIGR00244">
    <property type="entry name" value="transcriptional regulator NrdR"/>
    <property type="match status" value="1"/>
</dbReference>
<dbReference type="HAMAP" id="MF_00440">
    <property type="entry name" value="NrdR"/>
    <property type="match status" value="1"/>
</dbReference>
<comment type="similarity">
    <text evidence="7">Belongs to the NrdR family.</text>
</comment>